<dbReference type="InterPro" id="IPR029058">
    <property type="entry name" value="AB_hydrolase_fold"/>
</dbReference>
<feature type="domain" description="Alpha/beta hydrolase fold-3" evidence="3">
    <location>
        <begin position="82"/>
        <end position="288"/>
    </location>
</feature>
<dbReference type="SUPFAM" id="SSF53474">
    <property type="entry name" value="alpha/beta-Hydrolases"/>
    <property type="match status" value="1"/>
</dbReference>
<evidence type="ECO:0000259" key="3">
    <source>
        <dbReference type="Pfam" id="PF07859"/>
    </source>
</evidence>
<protein>
    <submittedName>
        <fullName evidence="4">Lipase/esterase/arylesterase</fullName>
    </submittedName>
</protein>
<accession>A0A0D6P9Z0</accession>
<name>A0A0D6P9Z0_9PROT</name>
<dbReference type="InterPro" id="IPR050300">
    <property type="entry name" value="GDXG_lipolytic_enzyme"/>
</dbReference>
<evidence type="ECO:0000313" key="4">
    <source>
        <dbReference type="EMBL" id="GAN78156.1"/>
    </source>
</evidence>
<comment type="similarity">
    <text evidence="1">Belongs to the 'GDXG' lipolytic enzyme family.</text>
</comment>
<comment type="caution">
    <text evidence="4">The sequence shown here is derived from an EMBL/GenBank/DDBJ whole genome shotgun (WGS) entry which is preliminary data.</text>
</comment>
<dbReference type="ESTHER" id="9prot-a0a0d6p9z0">
    <property type="family name" value="Hormone-sensitive_lipase_like"/>
</dbReference>
<dbReference type="Proteomes" id="UP000032680">
    <property type="component" value="Unassembled WGS sequence"/>
</dbReference>
<evidence type="ECO:0000313" key="5">
    <source>
        <dbReference type="Proteomes" id="UP000032680"/>
    </source>
</evidence>
<proteinExistence type="inferred from homology"/>
<dbReference type="AlphaFoldDB" id="A0A0D6P9Z0"/>
<keyword evidence="5" id="KW-1185">Reference proteome</keyword>
<keyword evidence="2" id="KW-0378">Hydrolase</keyword>
<dbReference type="Gene3D" id="3.40.50.1820">
    <property type="entry name" value="alpha/beta hydrolase"/>
    <property type="match status" value="1"/>
</dbReference>
<sequence length="317" mass="33367">MSLDPDAQRVLDLIRLTGRPPFETLTPAEAREAYLAGRKALQPEPPEVAEARDLTLPGPAGAVPVRLFRGRNCPADVPAPTLVYYHGGGWVIGDLDTHDGICRHLANAARCRVLSVDYRLAPEQAFPAAVEDSLAVLRHAVSSDGAALGVDPARVAVGGDSAGGNLAAVAAIAARDEGIRLALQLLLYPGTDLGGQHPSYALDLSGFPLTSATMRWFVDHYAPSGADRTDWRASPLRAASLAGVAPAYVMTCGFDPLRDEGIAFADRLAMDGVRVWRVHHADQLHGFLTMGKVIRASAAALDMAAAALRLGFDAAAG</sequence>
<reference evidence="4 5" key="1">
    <citation type="submission" date="2012-11" db="EMBL/GenBank/DDBJ databases">
        <title>Whole genome sequence of Acidisphaera rubrifaciens HS-AP3.</title>
        <authorList>
            <person name="Azuma Y."/>
            <person name="Higashiura N."/>
            <person name="Hirakawa H."/>
            <person name="Matsushita K."/>
        </authorList>
    </citation>
    <scope>NUCLEOTIDE SEQUENCE [LARGE SCALE GENOMIC DNA]</scope>
    <source>
        <strain evidence="4 5">HS-AP3</strain>
    </source>
</reference>
<dbReference type="PANTHER" id="PTHR48081">
    <property type="entry name" value="AB HYDROLASE SUPERFAMILY PROTEIN C4A8.06C"/>
    <property type="match status" value="1"/>
</dbReference>
<dbReference type="Pfam" id="PF07859">
    <property type="entry name" value="Abhydrolase_3"/>
    <property type="match status" value="1"/>
</dbReference>
<gene>
    <name evidence="4" type="ORF">Asru_0659_04</name>
</gene>
<dbReference type="GO" id="GO:0016787">
    <property type="term" value="F:hydrolase activity"/>
    <property type="evidence" value="ECO:0007669"/>
    <property type="project" value="UniProtKB-KW"/>
</dbReference>
<dbReference type="EMBL" id="BANB01000658">
    <property type="protein sequence ID" value="GAN78156.1"/>
    <property type="molecule type" value="Genomic_DNA"/>
</dbReference>
<evidence type="ECO:0000256" key="1">
    <source>
        <dbReference type="ARBA" id="ARBA00010515"/>
    </source>
</evidence>
<dbReference type="PANTHER" id="PTHR48081:SF8">
    <property type="entry name" value="ALPHA_BETA HYDROLASE FOLD-3 DOMAIN-CONTAINING PROTEIN-RELATED"/>
    <property type="match status" value="1"/>
</dbReference>
<dbReference type="OrthoDB" id="9806180at2"/>
<evidence type="ECO:0000256" key="2">
    <source>
        <dbReference type="ARBA" id="ARBA00022801"/>
    </source>
</evidence>
<dbReference type="FunFam" id="3.40.50.1820:FF:000089">
    <property type="entry name" value="Alpha/beta hydrolase"/>
    <property type="match status" value="1"/>
</dbReference>
<organism evidence="4 5">
    <name type="scientific">Acidisphaera rubrifaciens HS-AP3</name>
    <dbReference type="NCBI Taxonomy" id="1231350"/>
    <lineage>
        <taxon>Bacteria</taxon>
        <taxon>Pseudomonadati</taxon>
        <taxon>Pseudomonadota</taxon>
        <taxon>Alphaproteobacteria</taxon>
        <taxon>Acetobacterales</taxon>
        <taxon>Acetobacteraceae</taxon>
        <taxon>Acidisphaera</taxon>
    </lineage>
</organism>
<dbReference type="InterPro" id="IPR013094">
    <property type="entry name" value="AB_hydrolase_3"/>
</dbReference>
<dbReference type="RefSeq" id="WP_048862602.1">
    <property type="nucleotide sequence ID" value="NZ_BANB01000658.1"/>
</dbReference>